<reference evidence="4" key="1">
    <citation type="submission" date="2021-01" db="EMBL/GenBank/DDBJ databases">
        <authorList>
            <consortium name="Genoscope - CEA"/>
            <person name="William W."/>
        </authorList>
    </citation>
    <scope>NUCLEOTIDE SEQUENCE</scope>
</reference>
<protein>
    <recommendedName>
        <fullName evidence="3">RCC1-like domain-containing protein</fullName>
    </recommendedName>
</protein>
<organism evidence="4 5">
    <name type="scientific">Paramecium primaurelia</name>
    <dbReference type="NCBI Taxonomy" id="5886"/>
    <lineage>
        <taxon>Eukaryota</taxon>
        <taxon>Sar</taxon>
        <taxon>Alveolata</taxon>
        <taxon>Ciliophora</taxon>
        <taxon>Intramacronucleata</taxon>
        <taxon>Oligohymenophorea</taxon>
        <taxon>Peniculida</taxon>
        <taxon>Parameciidae</taxon>
        <taxon>Paramecium</taxon>
    </lineage>
</organism>
<name>A0A8S1K2R6_PARPR</name>
<dbReference type="PANTHER" id="PTHR22870">
    <property type="entry name" value="REGULATOR OF CHROMOSOME CONDENSATION"/>
    <property type="match status" value="1"/>
</dbReference>
<dbReference type="PANTHER" id="PTHR22870:SF408">
    <property type="entry name" value="OS09G0560450 PROTEIN"/>
    <property type="match status" value="1"/>
</dbReference>
<dbReference type="PROSITE" id="PS50012">
    <property type="entry name" value="RCC1_3"/>
    <property type="match status" value="2"/>
</dbReference>
<evidence type="ECO:0000259" key="3">
    <source>
        <dbReference type="Pfam" id="PF25390"/>
    </source>
</evidence>
<feature type="repeat" description="RCC1" evidence="2">
    <location>
        <begin position="74"/>
        <end position="127"/>
    </location>
</feature>
<keyword evidence="5" id="KW-1185">Reference proteome</keyword>
<comment type="caution">
    <text evidence="4">The sequence shown here is derived from an EMBL/GenBank/DDBJ whole genome shotgun (WGS) entry which is preliminary data.</text>
</comment>
<dbReference type="InterPro" id="IPR051210">
    <property type="entry name" value="Ub_ligase/GEF_domain"/>
</dbReference>
<proteinExistence type="predicted"/>
<dbReference type="InterPro" id="IPR058923">
    <property type="entry name" value="RCC1-like_dom"/>
</dbReference>
<sequence length="325" mass="36238">MNCLTHSGVFKSLWTRPFFRAGNLYTWGVHSLGCGINQDSQGDQLRPRRIDAFNGNVQKVYPSEYFTAVITDNGDLYTFGNNNYGQLGLGNTEQQQTPQLVKYFRDKGLKVVDVALGSNHGVALASDGNIYTWGSANNSVLDQLLCKPNGLGDNYTNNLLQPQIVQKLVGTPKGKFVSAGINYSIMVNENNQVYVWGAGKRGELGNGCSLNFKYPELNPIFEQLTKSGYTIQKIKSCFAGTLALLNEGIVVGWGRSYYGSLGVRQQEYVVTDLLENLIKNILFQSYKHNILVDNLDISILISFYLKHINVVNQVFFKVQGFSNRK</sequence>
<dbReference type="AlphaFoldDB" id="A0A8S1K2R6"/>
<dbReference type="Pfam" id="PF25390">
    <property type="entry name" value="WD40_RLD"/>
    <property type="match status" value="1"/>
</dbReference>
<feature type="domain" description="RCC1-like" evidence="3">
    <location>
        <begin position="21"/>
        <end position="268"/>
    </location>
</feature>
<dbReference type="InterPro" id="IPR000408">
    <property type="entry name" value="Reg_chr_condens"/>
</dbReference>
<dbReference type="Proteomes" id="UP000688137">
    <property type="component" value="Unassembled WGS sequence"/>
</dbReference>
<evidence type="ECO:0000313" key="5">
    <source>
        <dbReference type="Proteomes" id="UP000688137"/>
    </source>
</evidence>
<keyword evidence="1" id="KW-0677">Repeat</keyword>
<evidence type="ECO:0000313" key="4">
    <source>
        <dbReference type="EMBL" id="CAD8048941.1"/>
    </source>
</evidence>
<accession>A0A8S1K2R6</accession>
<evidence type="ECO:0000256" key="2">
    <source>
        <dbReference type="PROSITE-ProRule" id="PRU00235"/>
    </source>
</evidence>
<feature type="repeat" description="RCC1" evidence="2">
    <location>
        <begin position="191"/>
        <end position="247"/>
    </location>
</feature>
<gene>
    <name evidence="4" type="ORF">PPRIM_AZ9-3.1.T0130149</name>
</gene>
<dbReference type="EMBL" id="CAJJDM010000010">
    <property type="protein sequence ID" value="CAD8048941.1"/>
    <property type="molecule type" value="Genomic_DNA"/>
</dbReference>
<evidence type="ECO:0000256" key="1">
    <source>
        <dbReference type="ARBA" id="ARBA00022737"/>
    </source>
</evidence>